<dbReference type="InParanoid" id="A0A165W235"/>
<dbReference type="Pfam" id="PF00857">
    <property type="entry name" value="Isochorismatase"/>
    <property type="match status" value="1"/>
</dbReference>
<name>A0A165W235_9AGAM</name>
<dbReference type="OrthoDB" id="167809at2759"/>
<keyword evidence="2 4" id="KW-0378">Hydrolase</keyword>
<keyword evidence="5" id="KW-1185">Reference proteome</keyword>
<dbReference type="SUPFAM" id="SSF52499">
    <property type="entry name" value="Isochorismatase-like hydrolases"/>
    <property type="match status" value="1"/>
</dbReference>
<dbReference type="AlphaFoldDB" id="A0A165W235"/>
<proteinExistence type="inferred from homology"/>
<evidence type="ECO:0000313" key="4">
    <source>
        <dbReference type="EMBL" id="KZT30551.1"/>
    </source>
</evidence>
<dbReference type="Proteomes" id="UP000076761">
    <property type="component" value="Unassembled WGS sequence"/>
</dbReference>
<protein>
    <submittedName>
        <fullName evidence="4">Isochorismatase hydrolase</fullName>
    </submittedName>
</protein>
<reference evidence="4 5" key="1">
    <citation type="journal article" date="2016" name="Mol. Biol. Evol.">
        <title>Comparative Genomics of Early-Diverging Mushroom-Forming Fungi Provides Insights into the Origins of Lignocellulose Decay Capabilities.</title>
        <authorList>
            <person name="Nagy L.G."/>
            <person name="Riley R."/>
            <person name="Tritt A."/>
            <person name="Adam C."/>
            <person name="Daum C."/>
            <person name="Floudas D."/>
            <person name="Sun H."/>
            <person name="Yadav J.S."/>
            <person name="Pangilinan J."/>
            <person name="Larsson K.H."/>
            <person name="Matsuura K."/>
            <person name="Barry K."/>
            <person name="Labutti K."/>
            <person name="Kuo R."/>
            <person name="Ohm R.A."/>
            <person name="Bhattacharya S.S."/>
            <person name="Shirouzu T."/>
            <person name="Yoshinaga Y."/>
            <person name="Martin F.M."/>
            <person name="Grigoriev I.V."/>
            <person name="Hibbett D.S."/>
        </authorList>
    </citation>
    <scope>NUCLEOTIDE SEQUENCE [LARGE SCALE GENOMIC DNA]</scope>
    <source>
        <strain evidence="4 5">HHB14362 ss-1</strain>
    </source>
</reference>
<dbReference type="STRING" id="1314782.A0A165W235"/>
<dbReference type="GO" id="GO:0016787">
    <property type="term" value="F:hydrolase activity"/>
    <property type="evidence" value="ECO:0007669"/>
    <property type="project" value="UniProtKB-KW"/>
</dbReference>
<dbReference type="InterPro" id="IPR050272">
    <property type="entry name" value="Isochorismatase-like_hydrls"/>
</dbReference>
<dbReference type="InterPro" id="IPR036380">
    <property type="entry name" value="Isochorismatase-like_sf"/>
</dbReference>
<evidence type="ECO:0000313" key="5">
    <source>
        <dbReference type="Proteomes" id="UP000076761"/>
    </source>
</evidence>
<evidence type="ECO:0000256" key="2">
    <source>
        <dbReference type="ARBA" id="ARBA00022801"/>
    </source>
</evidence>
<sequence>MAKTRPPPQKPVEYGNAGSFWVEYPTGLVDLTRISHLPSGSDAAPPPLTPDILEFPVDGQRTVRINPETSAVVIIDMQNYFLHPEMRDHPTGLACVDPLLKVVPALRAQGVKILWVNWGLTDHELKTIPPALIRGFMKSGKGGFGADMGGDWGRLLMRDQRNADLYGPLQQEYLKGKEFGTDVWIHKNRMSGLWGYQTGLDLYLQENGITTLFFSGVNADQCVLGTIVDAYYRGYDCILIEDATATTSPKGGLENVVYNFGNSYGFVTDSTRLVAATFRLS</sequence>
<comment type="similarity">
    <text evidence="1">Belongs to the isochorismatase family.</text>
</comment>
<dbReference type="PANTHER" id="PTHR43540">
    <property type="entry name" value="PEROXYUREIDOACRYLATE/UREIDOACRYLATE AMIDOHYDROLASE-RELATED"/>
    <property type="match status" value="1"/>
</dbReference>
<dbReference type="EMBL" id="KV425551">
    <property type="protein sequence ID" value="KZT30551.1"/>
    <property type="molecule type" value="Genomic_DNA"/>
</dbReference>
<evidence type="ECO:0000256" key="1">
    <source>
        <dbReference type="ARBA" id="ARBA00006336"/>
    </source>
</evidence>
<accession>A0A165W235</accession>
<dbReference type="PANTHER" id="PTHR43540:SF9">
    <property type="entry name" value="FAMILY HYDROLASE, PUTATIVE (AFU_ORTHOLOGUE AFUA_2G08700)-RELATED"/>
    <property type="match status" value="1"/>
</dbReference>
<dbReference type="Gene3D" id="3.40.50.850">
    <property type="entry name" value="Isochorismatase-like"/>
    <property type="match status" value="1"/>
</dbReference>
<organism evidence="4 5">
    <name type="scientific">Neolentinus lepideus HHB14362 ss-1</name>
    <dbReference type="NCBI Taxonomy" id="1314782"/>
    <lineage>
        <taxon>Eukaryota</taxon>
        <taxon>Fungi</taxon>
        <taxon>Dikarya</taxon>
        <taxon>Basidiomycota</taxon>
        <taxon>Agaricomycotina</taxon>
        <taxon>Agaricomycetes</taxon>
        <taxon>Gloeophyllales</taxon>
        <taxon>Gloeophyllaceae</taxon>
        <taxon>Neolentinus</taxon>
    </lineage>
</organism>
<dbReference type="CDD" id="cd00431">
    <property type="entry name" value="cysteine_hydrolases"/>
    <property type="match status" value="1"/>
</dbReference>
<gene>
    <name evidence="4" type="ORF">NEOLEDRAFT_1126130</name>
</gene>
<evidence type="ECO:0000259" key="3">
    <source>
        <dbReference type="Pfam" id="PF00857"/>
    </source>
</evidence>
<feature type="domain" description="Isochorismatase-like" evidence="3">
    <location>
        <begin position="70"/>
        <end position="251"/>
    </location>
</feature>
<dbReference type="InterPro" id="IPR000868">
    <property type="entry name" value="Isochorismatase-like_dom"/>
</dbReference>